<gene>
    <name evidence="9" type="ORF">SAMN05216575_103277</name>
    <name evidence="8" type="ORF">SIM71_01780</name>
</gene>
<dbReference type="OrthoDB" id="7030203at2"/>
<evidence type="ECO:0000313" key="9">
    <source>
        <dbReference type="EMBL" id="SDE61271.1"/>
    </source>
</evidence>
<keyword evidence="11" id="KW-1185">Reference proteome</keyword>
<evidence type="ECO:0000313" key="8">
    <source>
        <dbReference type="EMBL" id="MDX5990782.1"/>
    </source>
</evidence>
<organism evidence="9 10">
    <name type="scientific">Ectopseudomonas alcaliphila</name>
    <dbReference type="NCBI Taxonomy" id="101564"/>
    <lineage>
        <taxon>Bacteria</taxon>
        <taxon>Pseudomonadati</taxon>
        <taxon>Pseudomonadota</taxon>
        <taxon>Gammaproteobacteria</taxon>
        <taxon>Pseudomonadales</taxon>
        <taxon>Pseudomonadaceae</taxon>
        <taxon>Ectopseudomonas</taxon>
    </lineage>
</organism>
<evidence type="ECO:0000259" key="7">
    <source>
        <dbReference type="Pfam" id="PF13396"/>
    </source>
</evidence>
<accession>A0A1G7EC67</accession>
<dbReference type="Pfam" id="PF13396">
    <property type="entry name" value="PLDc_N"/>
    <property type="match status" value="1"/>
</dbReference>
<name>A0A1G7EC67_9GAMM</name>
<comment type="subcellular location">
    <subcellularLocation>
        <location evidence="1">Cell membrane</location>
        <topology evidence="1">Multi-pass membrane protein</topology>
    </subcellularLocation>
</comment>
<feature type="domain" description="Cardiolipin synthase N-terminal" evidence="7">
    <location>
        <begin position="19"/>
        <end position="60"/>
    </location>
</feature>
<dbReference type="Proteomes" id="UP000182413">
    <property type="component" value="Unassembled WGS sequence"/>
</dbReference>
<evidence type="ECO:0000256" key="5">
    <source>
        <dbReference type="ARBA" id="ARBA00023136"/>
    </source>
</evidence>
<dbReference type="GO" id="GO:0005886">
    <property type="term" value="C:plasma membrane"/>
    <property type="evidence" value="ECO:0007669"/>
    <property type="project" value="UniProtKB-SubCell"/>
</dbReference>
<evidence type="ECO:0000256" key="2">
    <source>
        <dbReference type="ARBA" id="ARBA00022475"/>
    </source>
</evidence>
<evidence type="ECO:0000313" key="11">
    <source>
        <dbReference type="Proteomes" id="UP001278050"/>
    </source>
</evidence>
<keyword evidence="4 6" id="KW-1133">Transmembrane helix</keyword>
<dbReference type="EMBL" id="JAWXXP010000001">
    <property type="protein sequence ID" value="MDX5990782.1"/>
    <property type="molecule type" value="Genomic_DNA"/>
</dbReference>
<dbReference type="RefSeq" id="WP_074678393.1">
    <property type="nucleotide sequence ID" value="NZ_CBCSET010000001.1"/>
</dbReference>
<dbReference type="InterPro" id="IPR027379">
    <property type="entry name" value="CLS_N"/>
</dbReference>
<evidence type="ECO:0000256" key="3">
    <source>
        <dbReference type="ARBA" id="ARBA00022692"/>
    </source>
</evidence>
<sequence>MSDPVIYFSITIAALIVLLHLWAVISVFRSDKSVGTKTLWALLIWIFPVIGLVIWGIAGPRGYTQGPSSPEHSK</sequence>
<dbReference type="EMBL" id="FNAE01000003">
    <property type="protein sequence ID" value="SDE61271.1"/>
    <property type="molecule type" value="Genomic_DNA"/>
</dbReference>
<protein>
    <submittedName>
        <fullName evidence="8">PLD nuclease N-terminal domain-containing protein</fullName>
    </submittedName>
    <submittedName>
        <fullName evidence="9">Phospholipase_D-nuclease N-terminal</fullName>
    </submittedName>
</protein>
<dbReference type="Proteomes" id="UP001278050">
    <property type="component" value="Unassembled WGS sequence"/>
</dbReference>
<keyword evidence="3 6" id="KW-0812">Transmembrane</keyword>
<keyword evidence="2" id="KW-1003">Cell membrane</keyword>
<feature type="transmembrane region" description="Helical" evidence="6">
    <location>
        <begin position="6"/>
        <end position="27"/>
    </location>
</feature>
<reference evidence="8 11" key="2">
    <citation type="submission" date="2023-11" db="EMBL/GenBank/DDBJ databases">
        <title>MicrobeMod: A computational toolkit for identifying prokaryotic methylation and restriction-modification with nanopore sequencing.</title>
        <authorList>
            <person name="Crits-Christoph A."/>
            <person name="Kang S.C."/>
            <person name="Lee H."/>
            <person name="Ostrov N."/>
        </authorList>
    </citation>
    <scope>NUCLEOTIDE SEQUENCE [LARGE SCALE GENOMIC DNA]</scope>
    <source>
        <strain evidence="8 11">ATCC BAA-571</strain>
    </source>
</reference>
<evidence type="ECO:0000256" key="6">
    <source>
        <dbReference type="SAM" id="Phobius"/>
    </source>
</evidence>
<keyword evidence="5 6" id="KW-0472">Membrane</keyword>
<feature type="transmembrane region" description="Helical" evidence="6">
    <location>
        <begin position="39"/>
        <end position="58"/>
    </location>
</feature>
<evidence type="ECO:0000313" key="10">
    <source>
        <dbReference type="Proteomes" id="UP000182413"/>
    </source>
</evidence>
<proteinExistence type="predicted"/>
<reference evidence="9 10" key="1">
    <citation type="submission" date="2016-10" db="EMBL/GenBank/DDBJ databases">
        <authorList>
            <person name="de Groot N.N."/>
        </authorList>
    </citation>
    <scope>NUCLEOTIDE SEQUENCE [LARGE SCALE GENOMIC DNA]</scope>
    <source>
        <strain evidence="9 10">JCM 10630</strain>
    </source>
</reference>
<evidence type="ECO:0000256" key="4">
    <source>
        <dbReference type="ARBA" id="ARBA00022989"/>
    </source>
</evidence>
<dbReference type="AlphaFoldDB" id="A0A1G7EC67"/>
<evidence type="ECO:0000256" key="1">
    <source>
        <dbReference type="ARBA" id="ARBA00004651"/>
    </source>
</evidence>